<dbReference type="SUPFAM" id="SSF52799">
    <property type="entry name" value="(Phosphotyrosine protein) phosphatases II"/>
    <property type="match status" value="1"/>
</dbReference>
<feature type="domain" description="Myotubularin phosphatase" evidence="2">
    <location>
        <begin position="181"/>
        <end position="646"/>
    </location>
</feature>
<dbReference type="CTD" id="10903"/>
<dbReference type="Ensembl" id="ENSVKKT00000012774.1">
    <property type="protein sequence ID" value="ENSVKKP00000012474.1"/>
    <property type="gene ID" value="ENSVKKG00000008679.1"/>
</dbReference>
<dbReference type="PANTHER" id="PTHR10807">
    <property type="entry name" value="MYOTUBULARIN-RELATED"/>
    <property type="match status" value="1"/>
</dbReference>
<evidence type="ECO:0000313" key="4">
    <source>
        <dbReference type="Proteomes" id="UP000694545"/>
    </source>
</evidence>
<dbReference type="RefSeq" id="XP_044305177.1">
    <property type="nucleotide sequence ID" value="XM_044449242.1"/>
</dbReference>
<dbReference type="OMA" id="GWQRSQD"/>
<reference evidence="3" key="1">
    <citation type="submission" date="2025-08" db="UniProtKB">
        <authorList>
            <consortium name="Ensembl"/>
        </authorList>
    </citation>
    <scope>IDENTIFICATION</scope>
</reference>
<name>A0A8D2JC79_VARKO</name>
<organism evidence="3 4">
    <name type="scientific">Varanus komodoensis</name>
    <name type="common">Komodo dragon</name>
    <dbReference type="NCBI Taxonomy" id="61221"/>
    <lineage>
        <taxon>Eukaryota</taxon>
        <taxon>Metazoa</taxon>
        <taxon>Chordata</taxon>
        <taxon>Craniata</taxon>
        <taxon>Vertebrata</taxon>
        <taxon>Euteleostomi</taxon>
        <taxon>Lepidosauria</taxon>
        <taxon>Squamata</taxon>
        <taxon>Bifurcata</taxon>
        <taxon>Unidentata</taxon>
        <taxon>Episquamata</taxon>
        <taxon>Toxicofera</taxon>
        <taxon>Anguimorpha</taxon>
        <taxon>Paleoanguimorpha</taxon>
        <taxon>Varanoidea</taxon>
        <taxon>Varanidae</taxon>
        <taxon>Varanus</taxon>
    </lineage>
</organism>
<dbReference type="GO" id="GO:0016020">
    <property type="term" value="C:membrane"/>
    <property type="evidence" value="ECO:0007669"/>
    <property type="project" value="TreeGrafter"/>
</dbReference>
<dbReference type="CDD" id="cd14595">
    <property type="entry name" value="PTP-MTMR11"/>
    <property type="match status" value="1"/>
</dbReference>
<dbReference type="InterPro" id="IPR010569">
    <property type="entry name" value="Myotubularin-like_Pase_dom"/>
</dbReference>
<dbReference type="PANTHER" id="PTHR10807:SF51">
    <property type="entry name" value="MYOTUBULARIN-RELATED PROTEIN 11"/>
    <property type="match status" value="1"/>
</dbReference>
<sequence>MSGKKNRNCQALQCIPGEYIQEVAGHVRKRVSSRDGEGYIQGTLYCTNLRVAFLPSPSPSTEDCSCRPFMHSDYDVAFPCIGRLVAVNSFTKAKVLTRSSTLKFIPEELIICCRDFRVLRFRFHESGLEPQAFRVTMAIAQAQEGSSWDRCYENAVLKNLENSQLNRQKGEPEGEFPVLLFETFGDWEKELMRLGATGWRVSPVNERFDMCTSLPKYLWVPSRFLDNELKRAFVHFNERRIPRLCWHHPGGSDLLRAASFHAESDPEKEDLRSVETLMLAGHSQCVIVEAAADLPSPPEIQQAYSRLWNLCLCLADSSAATSDEKWLSSLEGTRWLDHVRACLKKASEVAMLLAERSRSVILQESDDRDLNCLLASLVQVLSDPHMRTISGFQSLVQKEWVAAGHPFLQRLNPLQKNDRDESPVFLLFLDCIWQLLQQFPQSFEFTEAYLVALHDSTYVPFSSTFLFNCQWERGRKNQLQNRFLNQLYTPINGWRETICLEILQNGVYPVQDVEGAHLPTTWEWPLRYTPRQRAQFCNPCHSGGSRGALNGNFLTANSDKMEKTPLGKCSLFVFAKGSLTLQTHYFPWKNGSLSKKGCWWAQPSEGPAEQEKPLARKSSDCLLYYKGLLLLPSHAGPLISLWKRCYLRGDPEVQIGLFASSVGGLSEELEILQEQMSHWEVRSSQHSS</sequence>
<dbReference type="AlphaFoldDB" id="A0A8D2JC79"/>
<dbReference type="SUPFAM" id="SSF50729">
    <property type="entry name" value="PH domain-like"/>
    <property type="match status" value="1"/>
</dbReference>
<evidence type="ECO:0000256" key="1">
    <source>
        <dbReference type="ARBA" id="ARBA00007471"/>
    </source>
</evidence>
<dbReference type="InterPro" id="IPR029021">
    <property type="entry name" value="Prot-tyrosine_phosphatase-like"/>
</dbReference>
<dbReference type="PROSITE" id="PS51339">
    <property type="entry name" value="PPASE_MYOTUBULARIN"/>
    <property type="match status" value="1"/>
</dbReference>
<evidence type="ECO:0000259" key="2">
    <source>
        <dbReference type="PROSITE" id="PS51339"/>
    </source>
</evidence>
<comment type="similarity">
    <text evidence="1">Belongs to the protein-tyrosine phosphatase family. Non-receptor class myotubularin subfamily.</text>
</comment>
<dbReference type="GeneID" id="123032975"/>
<gene>
    <name evidence="3" type="primary">MTMR11</name>
</gene>
<dbReference type="Proteomes" id="UP000694545">
    <property type="component" value="Unplaced"/>
</dbReference>
<keyword evidence="4" id="KW-1185">Reference proteome</keyword>
<dbReference type="GO" id="GO:0005737">
    <property type="term" value="C:cytoplasm"/>
    <property type="evidence" value="ECO:0007669"/>
    <property type="project" value="TreeGrafter"/>
</dbReference>
<proteinExistence type="inferred from homology"/>
<protein>
    <submittedName>
        <fullName evidence="3">Myotubularin related protein 11</fullName>
    </submittedName>
</protein>
<dbReference type="InterPro" id="IPR022587">
    <property type="entry name" value="MTMR12-like_C"/>
</dbReference>
<evidence type="ECO:0000313" key="3">
    <source>
        <dbReference type="Ensembl" id="ENSVKKP00000012474.1"/>
    </source>
</evidence>
<reference evidence="3" key="2">
    <citation type="submission" date="2025-09" db="UniProtKB">
        <authorList>
            <consortium name="Ensembl"/>
        </authorList>
    </citation>
    <scope>IDENTIFICATION</scope>
</reference>
<dbReference type="Pfam" id="PF06602">
    <property type="entry name" value="Myotub-related"/>
    <property type="match status" value="2"/>
</dbReference>
<accession>A0A8D2JC79</accession>
<dbReference type="Pfam" id="PF12578">
    <property type="entry name" value="3-PAP"/>
    <property type="match status" value="1"/>
</dbReference>
<dbReference type="GO" id="GO:0046856">
    <property type="term" value="P:phosphatidylinositol dephosphorylation"/>
    <property type="evidence" value="ECO:0007669"/>
    <property type="project" value="TreeGrafter"/>
</dbReference>
<dbReference type="InterPro" id="IPR030564">
    <property type="entry name" value="Myotubularin"/>
</dbReference>